<keyword evidence="7" id="KW-0812">Transmembrane</keyword>
<dbReference type="PANTHER" id="PTHR24006">
    <property type="entry name" value="UBIQUITIN CARBOXYL-TERMINAL HYDROLASE"/>
    <property type="match status" value="1"/>
</dbReference>
<dbReference type="EMBL" id="FR872580">
    <property type="protein sequence ID" value="CCB85201.1"/>
    <property type="molecule type" value="Genomic_DNA"/>
</dbReference>
<comment type="catalytic activity">
    <reaction evidence="1">
        <text>Thiol-dependent hydrolysis of ester, thioester, amide, peptide and isopeptide bonds formed by the C-terminal Gly of ubiquitin (a 76-residue protein attached to proteins as an intracellular targeting signal).</text>
        <dbReference type="EC" id="3.4.19.12"/>
    </reaction>
</comment>
<dbReference type="Gene3D" id="3.90.70.10">
    <property type="entry name" value="Cysteine proteinases"/>
    <property type="match status" value="1"/>
</dbReference>
<dbReference type="SUPFAM" id="SSF54001">
    <property type="entry name" value="Cysteine proteinases"/>
    <property type="match status" value="1"/>
</dbReference>
<sequence length="491" mass="55539">MAEINTIQTFFSESHWKKPFKVKSELKLADGTTRTITDRFSKKQRATFITLAIATLLPSLGLNILVLMLTLAYLKQKKIHKLESSDFPNMPNPYKTKSLLPDPGPLPLPPPSGIRVGSPNVGNTCWLNAVLKMLACDPNFDGLYDQQEFPKATFALEGMRPWKRKCLIANETKKIQEFQRTLKVVIYQLRTQSEGVIDRDLCLRLVKALPILMPNVMDILEFNQQEAAEAISLIQSRFGWPNTAGINHDNPTDETKNNFLRTLNLYEPQEDGVIKYAHAKEFDTQTISLTFTAETADKEEPIDIGNYYQNEHESSIPSFSDFDLQTLEDRVAEKQYLIKQMLVNIPQHLYVNIQRNVLTEEGVKKNCRPIELDSEGRLILIENDLQQVGIIKENHSLSISPKYACAFEVATAIVHEGDENEGHYICIEKTPEGKYYRHDDSSVTERSPEEALESCAAATYLGLRLLQKLPLDEAQISSILTSGQIVPAITL</sequence>
<dbReference type="GO" id="GO:0005829">
    <property type="term" value="C:cytosol"/>
    <property type="evidence" value="ECO:0007669"/>
    <property type="project" value="TreeGrafter"/>
</dbReference>
<keyword evidence="3" id="KW-0645">Protease</keyword>
<evidence type="ECO:0000256" key="6">
    <source>
        <dbReference type="ARBA" id="ARBA00022807"/>
    </source>
</evidence>
<reference evidence="9 10" key="2">
    <citation type="journal article" date="2011" name="Mol. Biol. Evol.">
        <title>Unity in variety--the pan-genome of the Chlamydiae.</title>
        <authorList>
            <person name="Collingro A."/>
            <person name="Tischler P."/>
            <person name="Weinmaier T."/>
            <person name="Penz T."/>
            <person name="Heinz E."/>
            <person name="Brunham R.C."/>
            <person name="Read T.D."/>
            <person name="Bavoil P.M."/>
            <person name="Sachse K."/>
            <person name="Kahane S."/>
            <person name="Friedman M.G."/>
            <person name="Rattei T."/>
            <person name="Myers G.S."/>
            <person name="Horn M."/>
        </authorList>
    </citation>
    <scope>NUCLEOTIDE SEQUENCE [LARGE SCALE GENOMIC DNA]</scope>
    <source>
        <strain evidence="10">UV7</strain>
    </source>
</reference>
<dbReference type="InterPro" id="IPR001394">
    <property type="entry name" value="Peptidase_C19_UCH"/>
</dbReference>
<dbReference type="InterPro" id="IPR038765">
    <property type="entry name" value="Papain-like_cys_pep_sf"/>
</dbReference>
<evidence type="ECO:0000313" key="10">
    <source>
        <dbReference type="Proteomes" id="UP000000495"/>
    </source>
</evidence>
<feature type="transmembrane region" description="Helical" evidence="7">
    <location>
        <begin position="48"/>
        <end position="74"/>
    </location>
</feature>
<evidence type="ECO:0000256" key="5">
    <source>
        <dbReference type="ARBA" id="ARBA00022801"/>
    </source>
</evidence>
<keyword evidence="10" id="KW-1185">Reference proteome</keyword>
<keyword evidence="7" id="KW-1133">Transmembrane helix</keyword>
<feature type="domain" description="USP" evidence="8">
    <location>
        <begin position="116"/>
        <end position="467"/>
    </location>
</feature>
<reference key="1">
    <citation type="journal article" date="2011" name="Mol. Biol. Evol.">
        <title>Unity in variety -- the pan-genome of the Chlamydiae.</title>
        <authorList>
            <person name="Collingro A."/>
            <person name="Tischler P."/>
            <person name="Weinmaier T."/>
            <person name="Penz T."/>
            <person name="Heinz E."/>
            <person name="Brunham R.C."/>
            <person name="Read T.D."/>
            <person name="Bavoil P.M."/>
            <person name="Sachse K."/>
            <person name="Kahane S."/>
            <person name="Friedman M.G."/>
            <person name="Rattei T."/>
            <person name="Myers G.S.A."/>
            <person name="Horn M."/>
        </authorList>
    </citation>
    <scope>NUCLEOTIDE SEQUENCE</scope>
    <source>
        <strain>UV7</strain>
    </source>
</reference>
<evidence type="ECO:0000256" key="3">
    <source>
        <dbReference type="ARBA" id="ARBA00022670"/>
    </source>
</evidence>
<dbReference type="HOGENOM" id="CLU_555316_0_0_0"/>
<keyword evidence="5" id="KW-0378">Hydrolase</keyword>
<evidence type="ECO:0000256" key="7">
    <source>
        <dbReference type="SAM" id="Phobius"/>
    </source>
</evidence>
<dbReference type="InterPro" id="IPR050164">
    <property type="entry name" value="Peptidase_C19"/>
</dbReference>
<evidence type="ECO:0000256" key="1">
    <source>
        <dbReference type="ARBA" id="ARBA00000707"/>
    </source>
</evidence>
<evidence type="ECO:0000259" key="8">
    <source>
        <dbReference type="PROSITE" id="PS50235"/>
    </source>
</evidence>
<dbReference type="InterPro" id="IPR028889">
    <property type="entry name" value="USP"/>
</dbReference>
<dbReference type="PROSITE" id="PS50235">
    <property type="entry name" value="USP_3"/>
    <property type="match status" value="1"/>
</dbReference>
<dbReference type="GO" id="GO:0016579">
    <property type="term" value="P:protein deubiquitination"/>
    <property type="evidence" value="ECO:0007669"/>
    <property type="project" value="InterPro"/>
</dbReference>
<keyword evidence="6" id="KW-0788">Thiol protease</keyword>
<keyword evidence="7" id="KW-0472">Membrane</keyword>
<keyword evidence="4" id="KW-0833">Ubl conjugation pathway</keyword>
<gene>
    <name evidence="9" type="ordered locus">PUV_02510</name>
</gene>
<accession>F8KVR5</accession>
<dbReference type="EC" id="3.4.19.12" evidence="2"/>
<evidence type="ECO:0000256" key="2">
    <source>
        <dbReference type="ARBA" id="ARBA00012759"/>
    </source>
</evidence>
<dbReference type="Pfam" id="PF00443">
    <property type="entry name" value="UCH"/>
    <property type="match status" value="1"/>
</dbReference>
<proteinExistence type="predicted"/>
<protein>
    <recommendedName>
        <fullName evidence="2">ubiquitinyl hydrolase 1</fullName>
        <ecNumber evidence="2">3.4.19.12</ecNumber>
    </recommendedName>
</protein>
<dbReference type="KEGG" id="puv:PUV_02510"/>
<dbReference type="GO" id="GO:0004843">
    <property type="term" value="F:cysteine-type deubiquitinase activity"/>
    <property type="evidence" value="ECO:0007669"/>
    <property type="project" value="UniProtKB-EC"/>
</dbReference>
<evidence type="ECO:0000256" key="4">
    <source>
        <dbReference type="ARBA" id="ARBA00022786"/>
    </source>
</evidence>
<dbReference type="GO" id="GO:0006508">
    <property type="term" value="P:proteolysis"/>
    <property type="evidence" value="ECO:0007669"/>
    <property type="project" value="UniProtKB-KW"/>
</dbReference>
<dbReference type="PANTHER" id="PTHR24006:SF687">
    <property type="entry name" value="UBIQUITIN CARBOXYL-TERMINAL HYDROLASE 10"/>
    <property type="match status" value="1"/>
</dbReference>
<dbReference type="Proteomes" id="UP000000495">
    <property type="component" value="Chromosome"/>
</dbReference>
<dbReference type="AlphaFoldDB" id="F8KVR5"/>
<organism evidence="9 10">
    <name type="scientific">Parachlamydia acanthamoebae (strain UV7)</name>
    <dbReference type="NCBI Taxonomy" id="765952"/>
    <lineage>
        <taxon>Bacteria</taxon>
        <taxon>Pseudomonadati</taxon>
        <taxon>Chlamydiota</taxon>
        <taxon>Chlamydiia</taxon>
        <taxon>Parachlamydiales</taxon>
        <taxon>Parachlamydiaceae</taxon>
        <taxon>Parachlamydia</taxon>
    </lineage>
</organism>
<evidence type="ECO:0000313" key="9">
    <source>
        <dbReference type="EMBL" id="CCB85201.1"/>
    </source>
</evidence>
<name>F8KVR5_PARAV</name>
<dbReference type="RefSeq" id="WP_013924227.1">
    <property type="nucleotide sequence ID" value="NC_015702.1"/>
</dbReference>